<evidence type="ECO:0000313" key="1">
    <source>
        <dbReference type="EMBL" id="QWG23596.1"/>
    </source>
</evidence>
<evidence type="ECO:0000313" key="2">
    <source>
        <dbReference type="Proteomes" id="UP000676951"/>
    </source>
</evidence>
<sequence>MGDNLVPNEVVEGLQGFLLQLEVSQIVVHEADESNAIVTLLDAEFLVETLILLRGKAKAATGGDKNLGDDACPMNATHEHASRRDGICRNAARPDAGSLYPTKFPLKFILA</sequence>
<reference evidence="1 2" key="1">
    <citation type="submission" date="2021-06" db="EMBL/GenBank/DDBJ databases">
        <title>Bradyrhizobium sp. S2-11-4 Genome sequencing.</title>
        <authorList>
            <person name="Jin L."/>
        </authorList>
    </citation>
    <scope>NUCLEOTIDE SEQUENCE [LARGE SCALE GENOMIC DNA]</scope>
    <source>
        <strain evidence="1 2">S2-11-4</strain>
    </source>
</reference>
<name>A0A975RY25_9BRAD</name>
<protein>
    <submittedName>
        <fullName evidence="1">Uncharacterized protein</fullName>
    </submittedName>
</protein>
<proteinExistence type="predicted"/>
<dbReference type="AlphaFoldDB" id="A0A975RY25"/>
<accession>A0A975RY25</accession>
<dbReference type="Proteomes" id="UP000676951">
    <property type="component" value="Chromosome"/>
</dbReference>
<dbReference type="EMBL" id="CP076136">
    <property type="protein sequence ID" value="QWG23596.1"/>
    <property type="molecule type" value="Genomic_DNA"/>
</dbReference>
<gene>
    <name evidence="1" type="ORF">KMZ93_01185</name>
</gene>
<dbReference type="RefSeq" id="WP_215604347.1">
    <property type="nucleotide sequence ID" value="NZ_CP076136.1"/>
</dbReference>
<organism evidence="1 2">
    <name type="scientific">Bradyrhizobium sediminis</name>
    <dbReference type="NCBI Taxonomy" id="2840469"/>
    <lineage>
        <taxon>Bacteria</taxon>
        <taxon>Pseudomonadati</taxon>
        <taxon>Pseudomonadota</taxon>
        <taxon>Alphaproteobacteria</taxon>
        <taxon>Hyphomicrobiales</taxon>
        <taxon>Nitrobacteraceae</taxon>
        <taxon>Bradyrhizobium</taxon>
    </lineage>
</organism>
<keyword evidence="2" id="KW-1185">Reference proteome</keyword>